<keyword evidence="3" id="KW-0645">Protease</keyword>
<feature type="transmembrane region" description="Helical" evidence="1">
    <location>
        <begin position="97"/>
        <end position="118"/>
    </location>
</feature>
<keyword evidence="3" id="KW-0378">Hydrolase</keyword>
<dbReference type="EMBL" id="QXFK01000019">
    <property type="protein sequence ID" value="RIV75660.1"/>
    <property type="molecule type" value="Genomic_DNA"/>
</dbReference>
<evidence type="ECO:0000256" key="1">
    <source>
        <dbReference type="SAM" id="Phobius"/>
    </source>
</evidence>
<feature type="transmembrane region" description="Helical" evidence="1">
    <location>
        <begin position="207"/>
        <end position="223"/>
    </location>
</feature>
<keyword evidence="3" id="KW-0482">Metalloprotease</keyword>
<reference evidence="3 4" key="1">
    <citation type="submission" date="2018-08" db="EMBL/GenBank/DDBJ databases">
        <title>Altererythrobacter sp.Ery1 and Ery12, the genome sequencing of novel strains in genus Alterythrobacter.</title>
        <authorList>
            <person name="Cheng H."/>
            <person name="Wu Y.-H."/>
            <person name="Fang C."/>
            <person name="Xu X.-W."/>
        </authorList>
    </citation>
    <scope>NUCLEOTIDE SEQUENCE [LARGE SCALE GENOMIC DNA]</scope>
    <source>
        <strain evidence="3 4">Ery1</strain>
    </source>
</reference>
<feature type="domain" description="CAAX prenyl protease 2/Lysostaphin resistance protein A-like" evidence="2">
    <location>
        <begin position="140"/>
        <end position="242"/>
    </location>
</feature>
<feature type="transmembrane region" description="Helical" evidence="1">
    <location>
        <begin position="20"/>
        <end position="37"/>
    </location>
</feature>
<feature type="transmembrane region" description="Helical" evidence="1">
    <location>
        <begin position="57"/>
        <end position="77"/>
    </location>
</feature>
<accession>A0A418NEL8</accession>
<dbReference type="AlphaFoldDB" id="A0A418NEL8"/>
<dbReference type="Proteomes" id="UP000285092">
    <property type="component" value="Unassembled WGS sequence"/>
</dbReference>
<dbReference type="GO" id="GO:0006508">
    <property type="term" value="P:proteolysis"/>
    <property type="evidence" value="ECO:0007669"/>
    <property type="project" value="UniProtKB-KW"/>
</dbReference>
<feature type="transmembrane region" description="Helical" evidence="1">
    <location>
        <begin position="138"/>
        <end position="168"/>
    </location>
</feature>
<keyword evidence="1" id="KW-0472">Membrane</keyword>
<keyword evidence="4" id="KW-1185">Reference proteome</keyword>
<dbReference type="GO" id="GO:0004175">
    <property type="term" value="F:endopeptidase activity"/>
    <property type="evidence" value="ECO:0007669"/>
    <property type="project" value="UniProtKB-ARBA"/>
</dbReference>
<keyword evidence="1" id="KW-0812">Transmembrane</keyword>
<name>A0A418NEL8_9SPHN</name>
<evidence type="ECO:0000259" key="2">
    <source>
        <dbReference type="Pfam" id="PF02517"/>
    </source>
</evidence>
<gene>
    <name evidence="3" type="ORF">D2V04_15340</name>
</gene>
<comment type="caution">
    <text evidence="3">The sequence shown here is derived from an EMBL/GenBank/DDBJ whole genome shotgun (WGS) entry which is preliminary data.</text>
</comment>
<dbReference type="RefSeq" id="WP_119514586.1">
    <property type="nucleotide sequence ID" value="NZ_QXFK01000019.1"/>
</dbReference>
<feature type="transmembrane region" description="Helical" evidence="1">
    <location>
        <begin position="175"/>
        <end position="195"/>
    </location>
</feature>
<dbReference type="GO" id="GO:0008237">
    <property type="term" value="F:metallopeptidase activity"/>
    <property type="evidence" value="ECO:0007669"/>
    <property type="project" value="UniProtKB-KW"/>
</dbReference>
<proteinExistence type="predicted"/>
<evidence type="ECO:0000313" key="4">
    <source>
        <dbReference type="Proteomes" id="UP000285092"/>
    </source>
</evidence>
<keyword evidence="1" id="KW-1133">Transmembrane helix</keyword>
<dbReference type="OrthoDB" id="193898at2"/>
<dbReference type="InterPro" id="IPR003675">
    <property type="entry name" value="Rce1/LyrA-like_dom"/>
</dbReference>
<evidence type="ECO:0000313" key="3">
    <source>
        <dbReference type="EMBL" id="RIV75660.1"/>
    </source>
</evidence>
<organism evidence="3 4">
    <name type="scientific">Pelagerythrobacter aerophilus</name>
    <dbReference type="NCBI Taxonomy" id="2306995"/>
    <lineage>
        <taxon>Bacteria</taxon>
        <taxon>Pseudomonadati</taxon>
        <taxon>Pseudomonadota</taxon>
        <taxon>Alphaproteobacteria</taxon>
        <taxon>Sphingomonadales</taxon>
        <taxon>Erythrobacteraceae</taxon>
        <taxon>Pelagerythrobacter</taxon>
    </lineage>
</organism>
<feature type="transmembrane region" description="Helical" evidence="1">
    <location>
        <begin position="230"/>
        <end position="255"/>
    </location>
</feature>
<dbReference type="Pfam" id="PF02517">
    <property type="entry name" value="Rce1-like"/>
    <property type="match status" value="1"/>
</dbReference>
<sequence>MTQLAAPHRFIQLYDFRFRIWPIVLAALLMHGILTGGREIARWFYKSGPAAWEGHVSIFLLLAIAFQALFGLAGIAVAKRLVPEMDAHLRWPPERTYVGLALVTGLAMGLIMLIADYWPALLSQTPPTMQYSTTPLDSAGFLLGMLTTGLAEETIFRGLLVGLLVVLVPGRLRIGAVDLPVAAYIVALLFALAHWQSFVVDPLHQALAQQTYAFVWGLTYVWLMERSRSLLVPIVAHGMGNFTEVAIVIMLAAAWA</sequence>
<dbReference type="GO" id="GO:0080120">
    <property type="term" value="P:CAAX-box protein maturation"/>
    <property type="evidence" value="ECO:0007669"/>
    <property type="project" value="UniProtKB-ARBA"/>
</dbReference>
<protein>
    <submittedName>
        <fullName evidence="3">CPBP family intramembrane metalloprotease</fullName>
    </submittedName>
</protein>